<feature type="region of interest" description="Disordered" evidence="1">
    <location>
        <begin position="401"/>
        <end position="427"/>
    </location>
</feature>
<evidence type="ECO:0000313" key="3">
    <source>
        <dbReference type="Proteomes" id="UP001648503"/>
    </source>
</evidence>
<gene>
    <name evidence="2" type="ORF">BASA50_009800</name>
</gene>
<feature type="region of interest" description="Disordered" evidence="1">
    <location>
        <begin position="310"/>
        <end position="340"/>
    </location>
</feature>
<comment type="caution">
    <text evidence="2">The sequence shown here is derived from an EMBL/GenBank/DDBJ whole genome shotgun (WGS) entry which is preliminary data.</text>
</comment>
<dbReference type="Proteomes" id="UP001648503">
    <property type="component" value="Unassembled WGS sequence"/>
</dbReference>
<feature type="compositionally biased region" description="Low complexity" evidence="1">
    <location>
        <begin position="771"/>
        <end position="799"/>
    </location>
</feature>
<feature type="region of interest" description="Disordered" evidence="1">
    <location>
        <begin position="147"/>
        <end position="168"/>
    </location>
</feature>
<feature type="compositionally biased region" description="Polar residues" evidence="1">
    <location>
        <begin position="199"/>
        <end position="214"/>
    </location>
</feature>
<feature type="compositionally biased region" description="Gly residues" evidence="1">
    <location>
        <begin position="855"/>
        <end position="873"/>
    </location>
</feature>
<feature type="region of interest" description="Disordered" evidence="1">
    <location>
        <begin position="740"/>
        <end position="799"/>
    </location>
</feature>
<sequence>MNVLSDTGMNNSTALDSESPTITVDDSAIRHTTANDSNNAITREPSSSSSSLSASASASSVDPRLRHMQTESHIPLREAVQSVLPVSESISTSASALSLKEPISAQEQTEPQKELQATIEPDPSLIQSIATTPIIRKSGFNHRIRSMTTTELSSPTTASLSKSPTTASLSKSLTTASLSKSLTTASLSKSPTTAPLFKSPTTPLTASSNSNITYRSLVDPASTSDPHMSILSNRQNSLPTSIAKSQIRSQIRSVSHSQPSSAASLEPLPDRSSRSRSRTTPVRTLSDILNSVSDTDPELLNHMMKSVASTTVSSTATTPSTAATMNASSRPTSPTLRSQKWRARGNSYTDAHHRPLHQQQKNLSVRPASMAVLDASASMLLSPTAALSIPTRSSTVAAYGGVPPRQARPLSSLHPAMTDTSLGAGSSPLLSSTNAHLSSSSLLSMPGGVALSESDRNSHSGGGGGHTTMVDHILGRLTAQAAVYDGNLNQSSMSYLSNATTMTATAAAAVEDSQLHPNTRGRMSQATLDRRDRMTEYLSERYRLIWSAADPFLTDASGEGSGALGSGSRFNPLKAIRWRRSKWRMAVLGTTAISAAPSAATSTAAVVDSSSAMNLAEYLVSASPWFVSNKELAEYLISAKFNSEGSGCRRASLTMEDPEPVDMGNSLLIDFLGDVSLFPTATSNPVSPISATTVSSSASRSGLIATGMEQPPALPLPRIDDEDRVRVGRAPLPSVDIIVSTASDGRMGESRVEESATKGVMSENGDRSQMSSTTTTTPTTTTPTTTTPTTATTTAVSPTPLSILSRPHIRIHPLSRRPSLRVMSEWISGGFRTNPAVASNGRGGNSNLNDHRSSGGSGSGGGGGDGNTIGAGGSVTDTNSGRYRRSGSIHSISPAMSVPPHRMVDSSHGASIIGGLNPTGGAARRLRRLGSRRDGNEDTETNTLDLPHAGLGSQGARHGLHRRYASLTSGYAFGGSPPSVPEYSLGGAATDLSLRGIRNDFTHLSSNGHQQRGSVLGPREDGSSLRPTPLHRQGSMRKLKGTFHAETKPTRARLRGMTSAGISSLTVRPAESRMSNGERSLELRCRRRMEASRLDVVSGNGLAVRIKNLFKALVRAQRELLSVVNPGSISKTNGDALYTNTNDSTGGSHGEYESAIDMLEATLSSYKRMHEFIRLGLKKAQESQATHAKVDALLSVLQGRVGAESMRIVQVSSEHALLLNEGAARSRRRQRQERQERHGSQGEGDMDESKSSIATTTEEGQGERPEGKRGHAGSAAAAAVALVLVLMCDREQCRPGVVMTTSMCQFLFKSLLFQRMSYWPASFLGGKQDSANDTIARYSKKNIQANPGSGNFVLTLPVSKQLLKDAAYQTGEEFTHMR</sequence>
<feature type="region of interest" description="Disordered" evidence="1">
    <location>
        <begin position="831"/>
        <end position="898"/>
    </location>
</feature>
<feature type="compositionally biased region" description="Polar residues" evidence="1">
    <location>
        <begin position="1002"/>
        <end position="1013"/>
    </location>
</feature>
<feature type="compositionally biased region" description="Basic and acidic residues" evidence="1">
    <location>
        <begin position="746"/>
        <end position="756"/>
    </location>
</feature>
<name>A0ABQ8F3D5_9FUNG</name>
<feature type="region of interest" description="Disordered" evidence="1">
    <location>
        <begin position="182"/>
        <end position="288"/>
    </location>
</feature>
<feature type="compositionally biased region" description="Low complexity" evidence="1">
    <location>
        <begin position="182"/>
        <end position="195"/>
    </location>
</feature>
<feature type="region of interest" description="Disordered" evidence="1">
    <location>
        <begin position="1222"/>
        <end position="1272"/>
    </location>
</feature>
<feature type="region of interest" description="Disordered" evidence="1">
    <location>
        <begin position="95"/>
        <end position="121"/>
    </location>
</feature>
<reference evidence="2 3" key="1">
    <citation type="submission" date="2021-02" db="EMBL/GenBank/DDBJ databases">
        <title>Variation within the Batrachochytrium salamandrivorans European outbreak.</title>
        <authorList>
            <person name="Kelly M."/>
            <person name="Pasmans F."/>
            <person name="Shea T.P."/>
            <person name="Munoz J.F."/>
            <person name="Carranza S."/>
            <person name="Cuomo C.A."/>
            <person name="Martel A."/>
        </authorList>
    </citation>
    <scope>NUCLEOTIDE SEQUENCE [LARGE SCALE GENOMIC DNA]</scope>
    <source>
        <strain evidence="2 3">AMFP18/2</strain>
    </source>
</reference>
<feature type="compositionally biased region" description="Low complexity" evidence="1">
    <location>
        <begin position="253"/>
        <end position="267"/>
    </location>
</feature>
<evidence type="ECO:0000256" key="1">
    <source>
        <dbReference type="SAM" id="MobiDB-lite"/>
    </source>
</evidence>
<feature type="region of interest" description="Disordered" evidence="1">
    <location>
        <begin position="1"/>
        <end position="65"/>
    </location>
</feature>
<feature type="region of interest" description="Disordered" evidence="1">
    <location>
        <begin position="930"/>
        <end position="956"/>
    </location>
</feature>
<feature type="compositionally biased region" description="Low complexity" evidence="1">
    <location>
        <begin position="46"/>
        <end position="60"/>
    </location>
</feature>
<proteinExistence type="predicted"/>
<evidence type="ECO:0000313" key="2">
    <source>
        <dbReference type="EMBL" id="KAH6589830.1"/>
    </source>
</evidence>
<organism evidence="2 3">
    <name type="scientific">Batrachochytrium salamandrivorans</name>
    <dbReference type="NCBI Taxonomy" id="1357716"/>
    <lineage>
        <taxon>Eukaryota</taxon>
        <taxon>Fungi</taxon>
        <taxon>Fungi incertae sedis</taxon>
        <taxon>Chytridiomycota</taxon>
        <taxon>Chytridiomycota incertae sedis</taxon>
        <taxon>Chytridiomycetes</taxon>
        <taxon>Rhizophydiales</taxon>
        <taxon>Rhizophydiales incertae sedis</taxon>
        <taxon>Batrachochytrium</taxon>
    </lineage>
</organism>
<feature type="compositionally biased region" description="Low complexity" evidence="1">
    <location>
        <begin position="310"/>
        <end position="329"/>
    </location>
</feature>
<protein>
    <submittedName>
        <fullName evidence="2">Uncharacterized protein</fullName>
    </submittedName>
</protein>
<feature type="compositionally biased region" description="Polar residues" evidence="1">
    <location>
        <begin position="1"/>
        <end position="45"/>
    </location>
</feature>
<feature type="compositionally biased region" description="Polar residues" evidence="1">
    <location>
        <begin position="221"/>
        <end position="252"/>
    </location>
</feature>
<dbReference type="EMBL" id="JAFCIX010000439">
    <property type="protein sequence ID" value="KAH6589830.1"/>
    <property type="molecule type" value="Genomic_DNA"/>
</dbReference>
<feature type="region of interest" description="Disordered" evidence="1">
    <location>
        <begin position="1001"/>
        <end position="1047"/>
    </location>
</feature>
<feature type="compositionally biased region" description="Low complexity" evidence="1">
    <location>
        <begin position="152"/>
        <end position="168"/>
    </location>
</feature>
<accession>A0ABQ8F3D5</accession>
<keyword evidence="3" id="KW-1185">Reference proteome</keyword>